<sequence length="113" mass="13122">MGYRELSPISGRVGSDLGLSCRSRLGCLYFPLDYDFVDDYPWESRLIIGVAVVVVILNIRAVSVRRIKVVVDGMVTVVIGVVVVLFMRRRFVRVYEEGIRSRLRRRRERKLDF</sequence>
<name>A0A072UXH4_MEDTR</name>
<evidence type="ECO:0000313" key="3">
    <source>
        <dbReference type="EnsemblPlants" id="KEH34504"/>
    </source>
</evidence>
<evidence type="ECO:0000256" key="1">
    <source>
        <dbReference type="SAM" id="Phobius"/>
    </source>
</evidence>
<gene>
    <name evidence="2" type="ordered locus">MTR_3g467470</name>
</gene>
<dbReference type="HOGENOM" id="CLU_2137182_0_0_1"/>
<keyword evidence="4" id="KW-1185">Reference proteome</keyword>
<reference evidence="2 4" key="1">
    <citation type="journal article" date="2011" name="Nature">
        <title>The Medicago genome provides insight into the evolution of rhizobial symbioses.</title>
        <authorList>
            <person name="Young N.D."/>
            <person name="Debelle F."/>
            <person name="Oldroyd G.E."/>
            <person name="Geurts R."/>
            <person name="Cannon S.B."/>
            <person name="Udvardi M.K."/>
            <person name="Benedito V.A."/>
            <person name="Mayer K.F."/>
            <person name="Gouzy J."/>
            <person name="Schoof H."/>
            <person name="Van de Peer Y."/>
            <person name="Proost S."/>
            <person name="Cook D.R."/>
            <person name="Meyers B.C."/>
            <person name="Spannagl M."/>
            <person name="Cheung F."/>
            <person name="De Mita S."/>
            <person name="Krishnakumar V."/>
            <person name="Gundlach H."/>
            <person name="Zhou S."/>
            <person name="Mudge J."/>
            <person name="Bharti A.K."/>
            <person name="Murray J.D."/>
            <person name="Naoumkina M.A."/>
            <person name="Rosen B."/>
            <person name="Silverstein K.A."/>
            <person name="Tang H."/>
            <person name="Rombauts S."/>
            <person name="Zhao P.X."/>
            <person name="Zhou P."/>
            <person name="Barbe V."/>
            <person name="Bardou P."/>
            <person name="Bechner M."/>
            <person name="Bellec A."/>
            <person name="Berger A."/>
            <person name="Berges H."/>
            <person name="Bidwell S."/>
            <person name="Bisseling T."/>
            <person name="Choisne N."/>
            <person name="Couloux A."/>
            <person name="Denny R."/>
            <person name="Deshpande S."/>
            <person name="Dai X."/>
            <person name="Doyle J.J."/>
            <person name="Dudez A.M."/>
            <person name="Farmer A.D."/>
            <person name="Fouteau S."/>
            <person name="Franken C."/>
            <person name="Gibelin C."/>
            <person name="Gish J."/>
            <person name="Goldstein S."/>
            <person name="Gonzalez A.J."/>
            <person name="Green P.J."/>
            <person name="Hallab A."/>
            <person name="Hartog M."/>
            <person name="Hua A."/>
            <person name="Humphray S.J."/>
            <person name="Jeong D.H."/>
            <person name="Jing Y."/>
            <person name="Jocker A."/>
            <person name="Kenton S.M."/>
            <person name="Kim D.J."/>
            <person name="Klee K."/>
            <person name="Lai H."/>
            <person name="Lang C."/>
            <person name="Lin S."/>
            <person name="Macmil S.L."/>
            <person name="Magdelenat G."/>
            <person name="Matthews L."/>
            <person name="McCorrison J."/>
            <person name="Monaghan E.L."/>
            <person name="Mun J.H."/>
            <person name="Najar F.Z."/>
            <person name="Nicholson C."/>
            <person name="Noirot C."/>
            <person name="O'Bleness M."/>
            <person name="Paule C.R."/>
            <person name="Poulain J."/>
            <person name="Prion F."/>
            <person name="Qin B."/>
            <person name="Qu C."/>
            <person name="Retzel E.F."/>
            <person name="Riddle C."/>
            <person name="Sallet E."/>
            <person name="Samain S."/>
            <person name="Samson N."/>
            <person name="Sanders I."/>
            <person name="Saurat O."/>
            <person name="Scarpelli C."/>
            <person name="Schiex T."/>
            <person name="Segurens B."/>
            <person name="Severin A.J."/>
            <person name="Sherrier D.J."/>
            <person name="Shi R."/>
            <person name="Sims S."/>
            <person name="Singer S.R."/>
            <person name="Sinharoy S."/>
            <person name="Sterck L."/>
            <person name="Viollet A."/>
            <person name="Wang B.B."/>
            <person name="Wang K."/>
            <person name="Wang M."/>
            <person name="Wang X."/>
            <person name="Warfsmann J."/>
            <person name="Weissenbach J."/>
            <person name="White D.D."/>
            <person name="White J.D."/>
            <person name="Wiley G.B."/>
            <person name="Wincker P."/>
            <person name="Xing Y."/>
            <person name="Yang L."/>
            <person name="Yao Z."/>
            <person name="Ying F."/>
            <person name="Zhai J."/>
            <person name="Zhou L."/>
            <person name="Zuber A."/>
            <person name="Denarie J."/>
            <person name="Dixon R.A."/>
            <person name="May G.D."/>
            <person name="Schwartz D.C."/>
            <person name="Rogers J."/>
            <person name="Quetier F."/>
            <person name="Town C.D."/>
            <person name="Roe B.A."/>
        </authorList>
    </citation>
    <scope>NUCLEOTIDE SEQUENCE [LARGE SCALE GENOMIC DNA]</scope>
    <source>
        <strain evidence="2">A17</strain>
        <strain evidence="3 4">cv. Jemalong A17</strain>
    </source>
</reference>
<proteinExistence type="predicted"/>
<dbReference type="EMBL" id="CM001219">
    <property type="protein sequence ID" value="KEH34504.1"/>
    <property type="molecule type" value="Genomic_DNA"/>
</dbReference>
<evidence type="ECO:0000313" key="4">
    <source>
        <dbReference type="Proteomes" id="UP000002051"/>
    </source>
</evidence>
<feature type="transmembrane region" description="Helical" evidence="1">
    <location>
        <begin position="69"/>
        <end position="87"/>
    </location>
</feature>
<dbReference type="EnsemblPlants" id="KEH34504">
    <property type="protein sequence ID" value="KEH34504"/>
    <property type="gene ID" value="MTR_3g467470"/>
</dbReference>
<keyword evidence="1" id="KW-0472">Membrane</keyword>
<keyword evidence="1" id="KW-1133">Transmembrane helix</keyword>
<dbReference type="Proteomes" id="UP000002051">
    <property type="component" value="Chromosome 3"/>
</dbReference>
<accession>A0A072UXH4</accession>
<organism evidence="2 4">
    <name type="scientific">Medicago truncatula</name>
    <name type="common">Barrel medic</name>
    <name type="synonym">Medicago tribuloides</name>
    <dbReference type="NCBI Taxonomy" id="3880"/>
    <lineage>
        <taxon>Eukaryota</taxon>
        <taxon>Viridiplantae</taxon>
        <taxon>Streptophyta</taxon>
        <taxon>Embryophyta</taxon>
        <taxon>Tracheophyta</taxon>
        <taxon>Spermatophyta</taxon>
        <taxon>Magnoliopsida</taxon>
        <taxon>eudicotyledons</taxon>
        <taxon>Gunneridae</taxon>
        <taxon>Pentapetalae</taxon>
        <taxon>rosids</taxon>
        <taxon>fabids</taxon>
        <taxon>Fabales</taxon>
        <taxon>Fabaceae</taxon>
        <taxon>Papilionoideae</taxon>
        <taxon>50 kb inversion clade</taxon>
        <taxon>NPAAA clade</taxon>
        <taxon>Hologalegina</taxon>
        <taxon>IRL clade</taxon>
        <taxon>Trifolieae</taxon>
        <taxon>Medicago</taxon>
    </lineage>
</organism>
<dbReference type="AlphaFoldDB" id="A0A072UXH4"/>
<keyword evidence="1 2" id="KW-0812">Transmembrane</keyword>
<evidence type="ECO:0000313" key="2">
    <source>
        <dbReference type="EMBL" id="KEH34504.1"/>
    </source>
</evidence>
<feature type="transmembrane region" description="Helical" evidence="1">
    <location>
        <begin position="44"/>
        <end position="62"/>
    </location>
</feature>
<reference evidence="3" key="3">
    <citation type="submission" date="2015-04" db="UniProtKB">
        <authorList>
            <consortium name="EnsemblPlants"/>
        </authorList>
    </citation>
    <scope>IDENTIFICATION</scope>
    <source>
        <strain evidence="3">cv. Jemalong A17</strain>
    </source>
</reference>
<reference evidence="2 4" key="2">
    <citation type="journal article" date="2014" name="BMC Genomics">
        <title>An improved genome release (version Mt4.0) for the model legume Medicago truncatula.</title>
        <authorList>
            <person name="Tang H."/>
            <person name="Krishnakumar V."/>
            <person name="Bidwell S."/>
            <person name="Rosen B."/>
            <person name="Chan A."/>
            <person name="Zhou S."/>
            <person name="Gentzbittel L."/>
            <person name="Childs K.L."/>
            <person name="Yandell M."/>
            <person name="Gundlach H."/>
            <person name="Mayer K.F."/>
            <person name="Schwartz D.C."/>
            <person name="Town C.D."/>
        </authorList>
    </citation>
    <scope>GENOME REANNOTATION</scope>
    <source>
        <strain evidence="2">A17</strain>
        <strain evidence="3 4">cv. Jemalong A17</strain>
    </source>
</reference>
<protein>
    <submittedName>
        <fullName evidence="2">Transmembrane protein, putative</fullName>
    </submittedName>
</protein>